<sequence>MKENLNSKIWYRALKVLFVFIAASGFLTISLFGYALIPHGDLYYDVHCSNGTRVATDIEPTFGLPNERVDHGNIRCSHEELTQEQRLVPAGGGGRIYDASGNFKGLPDLAYTYSYEYKLAKQQDYVHWLGGLGISLLVWTFVLWLTKRTFFYVVLGEPFIRFRRI</sequence>
<comment type="caution">
    <text evidence="2">The sequence shown here is derived from an EMBL/GenBank/DDBJ whole genome shotgun (WGS) entry which is preliminary data.</text>
</comment>
<dbReference type="EMBL" id="MHSR01000011">
    <property type="protein sequence ID" value="OHA46897.1"/>
    <property type="molecule type" value="Genomic_DNA"/>
</dbReference>
<evidence type="ECO:0000256" key="1">
    <source>
        <dbReference type="SAM" id="Phobius"/>
    </source>
</evidence>
<keyword evidence="1" id="KW-0812">Transmembrane</keyword>
<keyword evidence="1" id="KW-0472">Membrane</keyword>
<feature type="transmembrane region" description="Helical" evidence="1">
    <location>
        <begin position="125"/>
        <end position="145"/>
    </location>
</feature>
<keyword evidence="1" id="KW-1133">Transmembrane helix</keyword>
<accession>A0A1G2PF22</accession>
<reference evidence="2 3" key="1">
    <citation type="journal article" date="2016" name="Nat. Commun.">
        <title>Thousands of microbial genomes shed light on interconnected biogeochemical processes in an aquifer system.</title>
        <authorList>
            <person name="Anantharaman K."/>
            <person name="Brown C.T."/>
            <person name="Hug L.A."/>
            <person name="Sharon I."/>
            <person name="Castelle C.J."/>
            <person name="Probst A.J."/>
            <person name="Thomas B.C."/>
            <person name="Singh A."/>
            <person name="Wilkins M.J."/>
            <person name="Karaoz U."/>
            <person name="Brodie E.L."/>
            <person name="Williams K.H."/>
            <person name="Hubbard S.S."/>
            <person name="Banfield J.F."/>
        </authorList>
    </citation>
    <scope>NUCLEOTIDE SEQUENCE [LARGE SCALE GENOMIC DNA]</scope>
</reference>
<name>A0A1G2PF22_9BACT</name>
<proteinExistence type="predicted"/>
<dbReference type="AlphaFoldDB" id="A0A1G2PF22"/>
<gene>
    <name evidence="2" type="ORF">A2828_03165</name>
</gene>
<dbReference type="Proteomes" id="UP000178869">
    <property type="component" value="Unassembled WGS sequence"/>
</dbReference>
<protein>
    <submittedName>
        <fullName evidence="2">Uncharacterized protein</fullName>
    </submittedName>
</protein>
<organism evidence="2 3">
    <name type="scientific">Candidatus Terrybacteria bacterium RIFCSPHIGHO2_01_FULL_43_35</name>
    <dbReference type="NCBI Taxonomy" id="1802361"/>
    <lineage>
        <taxon>Bacteria</taxon>
        <taxon>Candidatus Terryibacteriota</taxon>
    </lineage>
</organism>
<evidence type="ECO:0000313" key="3">
    <source>
        <dbReference type="Proteomes" id="UP000178869"/>
    </source>
</evidence>
<feature type="transmembrane region" description="Helical" evidence="1">
    <location>
        <begin position="12"/>
        <end position="37"/>
    </location>
</feature>
<evidence type="ECO:0000313" key="2">
    <source>
        <dbReference type="EMBL" id="OHA46897.1"/>
    </source>
</evidence>